<dbReference type="InterPro" id="IPR019076">
    <property type="entry name" value="Spore_lipoprot_YhcN/YlaJ-like"/>
</dbReference>
<evidence type="ECO:0000256" key="2">
    <source>
        <dbReference type="SAM" id="SignalP"/>
    </source>
</evidence>
<protein>
    <recommendedName>
        <fullName evidence="5">Sporulation lipoprotein YhcN/YlaJ (Spore_YhcN_YlaJ)</fullName>
    </recommendedName>
</protein>
<keyword evidence="4" id="KW-1185">Reference proteome</keyword>
<comment type="caution">
    <text evidence="3">The sequence shown here is derived from an EMBL/GenBank/DDBJ whole genome shotgun (WGS) entry which is preliminary data.</text>
</comment>
<evidence type="ECO:0000313" key="4">
    <source>
        <dbReference type="Proteomes" id="UP000275076"/>
    </source>
</evidence>
<evidence type="ECO:0000256" key="1">
    <source>
        <dbReference type="SAM" id="MobiDB-lite"/>
    </source>
</evidence>
<dbReference type="OrthoDB" id="2968939at2"/>
<evidence type="ECO:0000313" key="3">
    <source>
        <dbReference type="EMBL" id="RSL34393.1"/>
    </source>
</evidence>
<keyword evidence="2" id="KW-0732">Signal</keyword>
<feature type="region of interest" description="Disordered" evidence="1">
    <location>
        <begin position="38"/>
        <end position="144"/>
    </location>
</feature>
<evidence type="ECO:0008006" key="5">
    <source>
        <dbReference type="Google" id="ProtNLM"/>
    </source>
</evidence>
<feature type="chain" id="PRO_5039649496" description="Sporulation lipoprotein YhcN/YlaJ (Spore_YhcN_YlaJ)" evidence="2">
    <location>
        <begin position="19"/>
        <end position="256"/>
    </location>
</feature>
<dbReference type="Pfam" id="PF09580">
    <property type="entry name" value="Spore_YhcN_YlaJ"/>
    <property type="match status" value="1"/>
</dbReference>
<dbReference type="PROSITE" id="PS51257">
    <property type="entry name" value="PROKAR_LIPOPROTEIN"/>
    <property type="match status" value="1"/>
</dbReference>
<dbReference type="Proteomes" id="UP000275076">
    <property type="component" value="Unassembled WGS sequence"/>
</dbReference>
<feature type="compositionally biased region" description="Low complexity" evidence="1">
    <location>
        <begin position="121"/>
        <end position="138"/>
    </location>
</feature>
<sequence length="256" mass="27555">MKGGFLMKKAAMTLTACAIIAGGLTGCGEANDNNEMGAPTRTNYNDYDQNEGRYNNVRDNGRMNQRGEGPMTDMMTEDDRSQGGGNMTGRRPANDNRGQIGDRPGMVGDRGELNTENVDDGTGNAGNMGNNGNNNNNGNGSGTAGNVEEIENKVESMEGVDDARAIVKGNDILVGIDTPEEDKQAEELTTKIKEKVQKIVDNDRQVYVTFDEEQFGNIQEIGDNIQNGEGLDEAGDTINSMIEDLSNAAQRPFEDS</sequence>
<gene>
    <name evidence="3" type="ORF">D7Z54_04345</name>
</gene>
<name>A0A428N7M2_9BACI</name>
<dbReference type="AlphaFoldDB" id="A0A428N7M2"/>
<accession>A0A428N7M2</accession>
<feature type="signal peptide" evidence="2">
    <location>
        <begin position="1"/>
        <end position="18"/>
    </location>
</feature>
<dbReference type="EMBL" id="RBVX01000003">
    <property type="protein sequence ID" value="RSL34393.1"/>
    <property type="molecule type" value="Genomic_DNA"/>
</dbReference>
<proteinExistence type="predicted"/>
<reference evidence="3 4" key="1">
    <citation type="submission" date="2018-10" db="EMBL/GenBank/DDBJ databases">
        <title>Draft genome sequence of Bacillus salarius IM0101, isolated from a hypersaline soil in Inner Mongolia, China.</title>
        <authorList>
            <person name="Yamprayoonswat W."/>
            <person name="Boonvisut S."/>
            <person name="Jumpathong W."/>
            <person name="Sittihan S."/>
            <person name="Ruangsuj P."/>
            <person name="Wanthongcharoen S."/>
            <person name="Thongpramul N."/>
            <person name="Pimmason S."/>
            <person name="Yu B."/>
            <person name="Yasawong M."/>
        </authorList>
    </citation>
    <scope>NUCLEOTIDE SEQUENCE [LARGE SCALE GENOMIC DNA]</scope>
    <source>
        <strain evidence="3 4">IM0101</strain>
    </source>
</reference>
<organism evidence="3 4">
    <name type="scientific">Salibacterium salarium</name>
    <dbReference type="NCBI Taxonomy" id="284579"/>
    <lineage>
        <taxon>Bacteria</taxon>
        <taxon>Bacillati</taxon>
        <taxon>Bacillota</taxon>
        <taxon>Bacilli</taxon>
        <taxon>Bacillales</taxon>
        <taxon>Bacillaceae</taxon>
    </lineage>
</organism>